<evidence type="ECO:0000256" key="10">
    <source>
        <dbReference type="ARBA" id="ARBA00022833"/>
    </source>
</evidence>
<evidence type="ECO:0000256" key="7">
    <source>
        <dbReference type="ARBA" id="ARBA00022737"/>
    </source>
</evidence>
<evidence type="ECO:0000256" key="5">
    <source>
        <dbReference type="ARBA" id="ARBA00022679"/>
    </source>
</evidence>
<dbReference type="AlphaFoldDB" id="Q9NA31"/>
<dbReference type="PROSITE" id="PS51873">
    <property type="entry name" value="TRIAD"/>
    <property type="match status" value="1"/>
</dbReference>
<organism evidence="13 14">
    <name type="scientific">Caenorhabditis elegans</name>
    <dbReference type="NCBI Taxonomy" id="6239"/>
    <lineage>
        <taxon>Eukaryota</taxon>
        <taxon>Metazoa</taxon>
        <taxon>Ecdysozoa</taxon>
        <taxon>Nematoda</taxon>
        <taxon>Chromadorea</taxon>
        <taxon>Rhabditida</taxon>
        <taxon>Rhabditina</taxon>
        <taxon>Rhabditomorpha</taxon>
        <taxon>Rhabditoidea</taxon>
        <taxon>Rhabditidae</taxon>
        <taxon>Peloderinae</taxon>
        <taxon>Caenorhabditis</taxon>
    </lineage>
</organism>
<dbReference type="InterPro" id="IPR044066">
    <property type="entry name" value="TRIAD_supradom"/>
</dbReference>
<evidence type="ECO:0000256" key="3">
    <source>
        <dbReference type="ARBA" id="ARBA00005884"/>
    </source>
</evidence>
<comment type="similarity">
    <text evidence="3">Belongs to the RBR family. Ariadne subfamily.</text>
</comment>
<dbReference type="FunFam" id="1.20.120.1750:FF:000002">
    <property type="entry name" value="RBR-type E3 ubiquitin transferase"/>
    <property type="match status" value="1"/>
</dbReference>
<evidence type="ECO:0000259" key="12">
    <source>
        <dbReference type="PROSITE" id="PS51873"/>
    </source>
</evidence>
<evidence type="ECO:0000256" key="6">
    <source>
        <dbReference type="ARBA" id="ARBA00022723"/>
    </source>
</evidence>
<evidence type="ECO:0000256" key="4">
    <source>
        <dbReference type="ARBA" id="ARBA00012251"/>
    </source>
</evidence>
<evidence type="ECO:0000256" key="2">
    <source>
        <dbReference type="ARBA" id="ARBA00004906"/>
    </source>
</evidence>
<evidence type="ECO:0000313" key="14">
    <source>
        <dbReference type="Proteomes" id="UP000001940"/>
    </source>
</evidence>
<keyword evidence="10" id="KW-0862">Zinc</keyword>
<dbReference type="Gene3D" id="1.20.120.1750">
    <property type="match status" value="1"/>
</dbReference>
<sequence length="485" mass="55478">MSSDDEIYNENNDLDEEFSDDMDQQSGSSGESQGKANYEILDPTALESDMSKTISEVQAILQVEPGICRILLHKFKWNKDRLLDKFYEHSDTTEFLAEAQVIPKTSSSEEAAGSSAPPPGGDAECDVCCSMTRLSGLACAHRACDECWKAYLTEKIVDVGQSEIECMMMDCKLLIEDEKVMSYITDPFVIAAYRKLIISSYVETNSQLKWCPGAGCGKAVKGEPSDREPAVCTCGERFCFACAQDWHDPLSCRHMKMWRKKCSDDSETLNWINANTKPCPKCSVTIEKNGGCNHMSCKSSSCRYEFCWLCLGDWKNHAQCNRYVEDDNKTDSRSLSRKNLQRYLFYYNRFMAHQNSMKLEGKLYAKVEVKMDLMQALSMSWIEVQFLRRAVDALCECRRTLKYAYAFAYYLEANNMTTLFETNQSDLELATEQLSGMLEGDLEDNDLAELKRKVQDKYRYVELRRKKMLDHCAEGVELDSWVFCE</sequence>
<dbReference type="Proteomes" id="UP000001940">
    <property type="component" value="Chromosome IV"/>
</dbReference>
<keyword evidence="9" id="KW-0833">Ubl conjugation pathway</keyword>
<dbReference type="GO" id="GO:0008270">
    <property type="term" value="F:zinc ion binding"/>
    <property type="evidence" value="ECO:0007669"/>
    <property type="project" value="UniProtKB-KW"/>
</dbReference>
<dbReference type="GO" id="GO:0005634">
    <property type="term" value="C:nucleus"/>
    <property type="evidence" value="ECO:0000318"/>
    <property type="project" value="GO_Central"/>
</dbReference>
<keyword evidence="5 13" id="KW-0808">Transferase</keyword>
<dbReference type="WormBase" id="Y73F8A.34a">
    <property type="protein sequence ID" value="CE25598"/>
    <property type="gene ID" value="WBGene00013538"/>
    <property type="gene designation" value="ari-1.4"/>
</dbReference>
<protein>
    <recommendedName>
        <fullName evidence="4">RBR-type E3 ubiquitin transferase</fullName>
        <ecNumber evidence="4">2.3.2.31</ecNumber>
    </recommendedName>
</protein>
<dbReference type="InterPro" id="IPR048962">
    <property type="entry name" value="ARIH1-like_UBL"/>
</dbReference>
<dbReference type="CTD" id="178437"/>
<dbReference type="STRING" id="6239.Y73F8A.34a.1"/>
<dbReference type="PhylomeDB" id="Q9NA31"/>
<dbReference type="SMART" id="SM00647">
    <property type="entry name" value="IBR"/>
    <property type="match status" value="2"/>
</dbReference>
<feature type="region of interest" description="Disordered" evidence="11">
    <location>
        <begin position="1"/>
        <end position="37"/>
    </location>
</feature>
<dbReference type="InterPro" id="IPR054694">
    <property type="entry name" value="Parkin-like_IBR"/>
</dbReference>
<dbReference type="AGR" id="WB:WBGene00013538"/>
<dbReference type="PeptideAtlas" id="Q9NA31"/>
<dbReference type="CDD" id="cd16773">
    <property type="entry name" value="RING-HC_RBR_TRIAD1"/>
    <property type="match status" value="1"/>
</dbReference>
<evidence type="ECO:0000313" key="15">
    <source>
        <dbReference type="WormBase" id="Y73F8A.34a"/>
    </source>
</evidence>
<dbReference type="SMR" id="Q9NA31"/>
<name>Q9NA31_CAEEL</name>
<keyword evidence="8" id="KW-0863">Zinc-finger</keyword>
<dbReference type="EC" id="2.3.2.31" evidence="4"/>
<dbReference type="eggNOG" id="KOG1815">
    <property type="taxonomic scope" value="Eukaryota"/>
</dbReference>
<feature type="compositionally biased region" description="Low complexity" evidence="11">
    <location>
        <begin position="24"/>
        <end position="34"/>
    </location>
</feature>
<evidence type="ECO:0000256" key="8">
    <source>
        <dbReference type="ARBA" id="ARBA00022771"/>
    </source>
</evidence>
<dbReference type="GO" id="GO:0006511">
    <property type="term" value="P:ubiquitin-dependent protein catabolic process"/>
    <property type="evidence" value="ECO:0000318"/>
    <property type="project" value="GO_Central"/>
</dbReference>
<dbReference type="RefSeq" id="NP_001041060.1">
    <property type="nucleotide sequence ID" value="NM_001047595.3"/>
</dbReference>
<dbReference type="FunCoup" id="Q9NA31">
    <property type="interactions" value="3221"/>
</dbReference>
<dbReference type="GO" id="GO:0061630">
    <property type="term" value="F:ubiquitin protein ligase activity"/>
    <property type="evidence" value="ECO:0000318"/>
    <property type="project" value="GO_Central"/>
</dbReference>
<dbReference type="Gene3D" id="3.30.40.10">
    <property type="entry name" value="Zinc/RING finger domain, C3HC4 (zinc finger)"/>
    <property type="match status" value="1"/>
</dbReference>
<dbReference type="ExpressionAtlas" id="Q9NA31">
    <property type="expression patterns" value="baseline and differential"/>
</dbReference>
<dbReference type="FunFam" id="3.30.40.10:FF:000019">
    <property type="entry name" value="RBR-type E3 ubiquitin transferase"/>
    <property type="match status" value="1"/>
</dbReference>
<comment type="pathway">
    <text evidence="2">Protein modification; protein ubiquitination.</text>
</comment>
<dbReference type="KEGG" id="cel:CELE_Y73F8A.34"/>
<reference evidence="13 14" key="1">
    <citation type="journal article" date="1998" name="Science">
        <title>Genome sequence of the nematode C. elegans: a platform for investigating biology.</title>
        <authorList>
            <consortium name="The C. elegans sequencing consortium"/>
            <person name="Sulson J.E."/>
            <person name="Waterston R."/>
        </authorList>
    </citation>
    <scope>NUCLEOTIDE SEQUENCE [LARGE SCALE GENOMIC DNA]</scope>
    <source>
        <strain evidence="13 14">Bristol N2</strain>
    </source>
</reference>
<dbReference type="Pfam" id="PF19422">
    <property type="entry name" value="Ariadne"/>
    <property type="match status" value="1"/>
</dbReference>
<evidence type="ECO:0007829" key="16">
    <source>
        <dbReference type="PeptideAtlas" id="Q9NA31"/>
    </source>
</evidence>
<comment type="catalytic activity">
    <reaction evidence="1">
        <text>[E2 ubiquitin-conjugating enzyme]-S-ubiquitinyl-L-cysteine + [acceptor protein]-L-lysine = [E2 ubiquitin-conjugating enzyme]-L-cysteine + [acceptor protein]-N(6)-ubiquitinyl-L-lysine.</text>
        <dbReference type="EC" id="2.3.2.31"/>
    </reaction>
</comment>
<accession>Q9NA31</accession>
<feature type="domain" description="RING-type" evidence="12">
    <location>
        <begin position="121"/>
        <end position="324"/>
    </location>
</feature>
<dbReference type="InterPro" id="IPR045840">
    <property type="entry name" value="Ariadne"/>
</dbReference>
<dbReference type="InterPro" id="IPR002867">
    <property type="entry name" value="IBR_dom"/>
</dbReference>
<dbReference type="GO" id="GO:0031624">
    <property type="term" value="F:ubiquitin conjugating enzyme binding"/>
    <property type="evidence" value="ECO:0000318"/>
    <property type="project" value="GO_Central"/>
</dbReference>
<dbReference type="GO" id="GO:0005737">
    <property type="term" value="C:cytoplasm"/>
    <property type="evidence" value="ECO:0000318"/>
    <property type="project" value="GO_Central"/>
</dbReference>
<evidence type="ECO:0000313" key="13">
    <source>
        <dbReference type="EMBL" id="CAB70234.1"/>
    </source>
</evidence>
<keyword evidence="6" id="KW-0479">Metal-binding</keyword>
<dbReference type="GeneID" id="178437"/>
<dbReference type="Pfam" id="PF01485">
    <property type="entry name" value="IBR"/>
    <property type="match status" value="1"/>
</dbReference>
<dbReference type="Pfam" id="PF22605">
    <property type="entry name" value="IBR_2"/>
    <property type="match status" value="1"/>
</dbReference>
<dbReference type="PANTHER" id="PTHR11685">
    <property type="entry name" value="RBR FAMILY RING FINGER AND IBR DOMAIN-CONTAINING"/>
    <property type="match status" value="1"/>
</dbReference>
<dbReference type="OrthoDB" id="10009520at2759"/>
<dbReference type="CDD" id="cd20343">
    <property type="entry name" value="BRcat_RBR_HHARI-like"/>
    <property type="match status" value="1"/>
</dbReference>
<dbReference type="OMA" id="DVVECHC"/>
<dbReference type="UCSC" id="Y73F8A.34b.1">
    <property type="organism name" value="c. elegans"/>
</dbReference>
<dbReference type="EMBL" id="BX284604">
    <property type="protein sequence ID" value="CAB70234.1"/>
    <property type="molecule type" value="Genomic_DNA"/>
</dbReference>
<evidence type="ECO:0000256" key="1">
    <source>
        <dbReference type="ARBA" id="ARBA00001798"/>
    </source>
</evidence>
<evidence type="ECO:0000256" key="9">
    <source>
        <dbReference type="ARBA" id="ARBA00022786"/>
    </source>
</evidence>
<gene>
    <name evidence="13 15" type="primary">ari-1.4</name>
    <name evidence="13" type="ORF">CELE_Y73F8A.34</name>
    <name evidence="15" type="ORF">Y73F8A.34</name>
</gene>
<proteinExistence type="evidence at protein level"/>
<keyword evidence="7" id="KW-0677">Repeat</keyword>
<dbReference type="Pfam" id="PF21235">
    <property type="entry name" value="UBA_ARI1"/>
    <property type="match status" value="1"/>
</dbReference>
<dbReference type="Bgee" id="WBGene00013538">
    <property type="expression patterns" value="Expressed in germ line (C elegans) and 4 other cell types or tissues"/>
</dbReference>
<dbReference type="CDD" id="cd20356">
    <property type="entry name" value="Rcat_RBR_HHARI-like"/>
    <property type="match status" value="1"/>
</dbReference>
<dbReference type="InterPro" id="IPR013083">
    <property type="entry name" value="Znf_RING/FYVE/PHD"/>
</dbReference>
<evidence type="ECO:0000256" key="11">
    <source>
        <dbReference type="SAM" id="MobiDB-lite"/>
    </source>
</evidence>
<dbReference type="PaxDb" id="6239-Y73F8A.34a.1"/>
<dbReference type="SUPFAM" id="SSF57850">
    <property type="entry name" value="RING/U-box"/>
    <property type="match status" value="3"/>
</dbReference>
<dbReference type="GO" id="GO:0000151">
    <property type="term" value="C:ubiquitin ligase complex"/>
    <property type="evidence" value="ECO:0000318"/>
    <property type="project" value="GO_Central"/>
</dbReference>
<dbReference type="IntAct" id="Q9NA31">
    <property type="interactions" value="1"/>
</dbReference>
<dbReference type="InParanoid" id="Q9NA31"/>
<keyword evidence="16" id="KW-1267">Proteomics identification</keyword>
<dbReference type="InterPro" id="IPR031127">
    <property type="entry name" value="E3_UB_ligase_RBR"/>
</dbReference>
<keyword evidence="14" id="KW-1185">Reference proteome</keyword>
<dbReference type="GO" id="GO:0016567">
    <property type="term" value="P:protein ubiquitination"/>
    <property type="evidence" value="ECO:0007669"/>
    <property type="project" value="InterPro"/>
</dbReference>
<dbReference type="HOGENOM" id="CLU_009823_4_2_1"/>
<feature type="compositionally biased region" description="Acidic residues" evidence="11">
    <location>
        <begin position="1"/>
        <end position="23"/>
    </location>
</feature>